<keyword evidence="2" id="KW-0488">Methylation</keyword>
<dbReference type="GO" id="GO:0043107">
    <property type="term" value="P:type IV pilus-dependent motility"/>
    <property type="evidence" value="ECO:0007669"/>
    <property type="project" value="TreeGrafter"/>
</dbReference>
<dbReference type="Gene3D" id="3.30.700.10">
    <property type="entry name" value="Glycoprotein, Type 4 Pilin"/>
    <property type="match status" value="1"/>
</dbReference>
<reference evidence="4 5" key="1">
    <citation type="submission" date="2019-08" db="EMBL/GenBank/DDBJ databases">
        <title>Complete genome sequence of Kushneria sp. YCWA18, a halophilic phosphate-solubilizing bacterium isolated from Daqiao saltern in China.</title>
        <authorList>
            <person name="Du G.-X."/>
            <person name="Qu L.-Y."/>
        </authorList>
    </citation>
    <scope>NUCLEOTIDE SEQUENCE [LARGE SCALE GENOMIC DNA]</scope>
    <source>
        <strain evidence="4 5">YCWA18</strain>
    </source>
</reference>
<name>A0A1S1NZR8_9GAMM</name>
<dbReference type="GO" id="GO:0007155">
    <property type="term" value="P:cell adhesion"/>
    <property type="evidence" value="ECO:0007669"/>
    <property type="project" value="InterPro"/>
</dbReference>
<comment type="similarity">
    <text evidence="1 3">Belongs to the N-Me-Phe pilin family.</text>
</comment>
<dbReference type="Pfam" id="PF07963">
    <property type="entry name" value="N_methyl"/>
    <property type="match status" value="1"/>
</dbReference>
<dbReference type="InterPro" id="IPR001082">
    <property type="entry name" value="Pilin"/>
</dbReference>
<dbReference type="RefSeq" id="WP_070977912.1">
    <property type="nucleotide sequence ID" value="NZ_CP043420.1"/>
</dbReference>
<dbReference type="InterPro" id="IPR012902">
    <property type="entry name" value="N_methyl_site"/>
</dbReference>
<proteinExistence type="inferred from homology"/>
<sequence length="153" mass="16140">MKRGQGGFTLIELMIVVAIIGVLAAIAIPRYQDYVARSEAASGLATLRGIQTSAEETILRGQQLSLTDGSDSGTLGIKEDANELGTISFTPTDKVVGPSDTATLVFTFASSGVSPDIQGKKLEYERSAEGSWSCSTDIAQDYRPKGCEQASDT</sequence>
<dbReference type="GO" id="GO:0044096">
    <property type="term" value="C:type IV pilus"/>
    <property type="evidence" value="ECO:0007669"/>
    <property type="project" value="TreeGrafter"/>
</dbReference>
<dbReference type="STRING" id="657387.BH688_06095"/>
<gene>
    <name evidence="4" type="ORF">FY550_09835</name>
</gene>
<dbReference type="PROSITE" id="PS00409">
    <property type="entry name" value="PROKAR_NTER_METHYL"/>
    <property type="match status" value="1"/>
</dbReference>
<dbReference type="PANTHER" id="PTHR30093:SF34">
    <property type="entry name" value="PREPILIN PEPTIDASE-DEPENDENT PROTEIN D"/>
    <property type="match status" value="1"/>
</dbReference>
<dbReference type="Pfam" id="PF00114">
    <property type="entry name" value="Pilin"/>
    <property type="match status" value="1"/>
</dbReference>
<dbReference type="EMBL" id="CP043420">
    <property type="protein sequence ID" value="QEL11409.1"/>
    <property type="molecule type" value="Genomic_DNA"/>
</dbReference>
<keyword evidence="5" id="KW-1185">Reference proteome</keyword>
<evidence type="ECO:0000256" key="3">
    <source>
        <dbReference type="RuleBase" id="RU000389"/>
    </source>
</evidence>
<dbReference type="PANTHER" id="PTHR30093">
    <property type="entry name" value="GENERAL SECRETION PATHWAY PROTEIN G"/>
    <property type="match status" value="1"/>
</dbReference>
<dbReference type="Proteomes" id="UP000322553">
    <property type="component" value="Chromosome"/>
</dbReference>
<dbReference type="OrthoDB" id="5918848at2"/>
<organism evidence="4 5">
    <name type="scientific">Kushneria phosphatilytica</name>
    <dbReference type="NCBI Taxonomy" id="657387"/>
    <lineage>
        <taxon>Bacteria</taxon>
        <taxon>Pseudomonadati</taxon>
        <taxon>Pseudomonadota</taxon>
        <taxon>Gammaproteobacteria</taxon>
        <taxon>Oceanospirillales</taxon>
        <taxon>Halomonadaceae</taxon>
        <taxon>Kushneria</taxon>
    </lineage>
</organism>
<evidence type="ECO:0000256" key="1">
    <source>
        <dbReference type="ARBA" id="ARBA00005233"/>
    </source>
</evidence>
<dbReference type="AlphaFoldDB" id="A0A1S1NZR8"/>
<accession>A0A1S1NZR8</accession>
<dbReference type="InterPro" id="IPR045584">
    <property type="entry name" value="Pilin-like"/>
</dbReference>
<evidence type="ECO:0000313" key="4">
    <source>
        <dbReference type="EMBL" id="QEL11409.1"/>
    </source>
</evidence>
<protein>
    <submittedName>
        <fullName evidence="4">Pilin</fullName>
    </submittedName>
</protein>
<dbReference type="SUPFAM" id="SSF54523">
    <property type="entry name" value="Pili subunits"/>
    <property type="match status" value="1"/>
</dbReference>
<dbReference type="KEGG" id="kuy:FY550_09835"/>
<evidence type="ECO:0000256" key="2">
    <source>
        <dbReference type="ARBA" id="ARBA00022481"/>
    </source>
</evidence>
<keyword evidence="3" id="KW-0281">Fimbrium</keyword>
<evidence type="ECO:0000313" key="5">
    <source>
        <dbReference type="Proteomes" id="UP000322553"/>
    </source>
</evidence>
<dbReference type="NCBIfam" id="TIGR02532">
    <property type="entry name" value="IV_pilin_GFxxxE"/>
    <property type="match status" value="1"/>
</dbReference>